<keyword evidence="6" id="KW-1185">Reference proteome</keyword>
<proteinExistence type="predicted"/>
<evidence type="ECO:0000259" key="4">
    <source>
        <dbReference type="PROSITE" id="PS01124"/>
    </source>
</evidence>
<accession>A0A2Y8ZWD1</accession>
<dbReference type="PANTHER" id="PTHR46796">
    <property type="entry name" value="HTH-TYPE TRANSCRIPTIONAL ACTIVATOR RHAS-RELATED"/>
    <property type="match status" value="1"/>
</dbReference>
<dbReference type="PANTHER" id="PTHR46796:SF13">
    <property type="entry name" value="HTH-TYPE TRANSCRIPTIONAL ACTIVATOR RHAS"/>
    <property type="match status" value="1"/>
</dbReference>
<dbReference type="InterPro" id="IPR046532">
    <property type="entry name" value="DUF6597"/>
</dbReference>
<dbReference type="Pfam" id="PF12833">
    <property type="entry name" value="HTH_18"/>
    <property type="match status" value="1"/>
</dbReference>
<keyword evidence="2 5" id="KW-0238">DNA-binding</keyword>
<dbReference type="AlphaFoldDB" id="A0A2Y8ZWD1"/>
<evidence type="ECO:0000256" key="1">
    <source>
        <dbReference type="ARBA" id="ARBA00023015"/>
    </source>
</evidence>
<organism evidence="5 6">
    <name type="scientific">Branchiibius hedensis</name>
    <dbReference type="NCBI Taxonomy" id="672460"/>
    <lineage>
        <taxon>Bacteria</taxon>
        <taxon>Bacillati</taxon>
        <taxon>Actinomycetota</taxon>
        <taxon>Actinomycetes</taxon>
        <taxon>Micrococcales</taxon>
        <taxon>Dermacoccaceae</taxon>
        <taxon>Branchiibius</taxon>
    </lineage>
</organism>
<reference evidence="6" key="1">
    <citation type="submission" date="2016-10" db="EMBL/GenBank/DDBJ databases">
        <authorList>
            <person name="Varghese N."/>
            <person name="Submissions S."/>
        </authorList>
    </citation>
    <scope>NUCLEOTIDE SEQUENCE [LARGE SCALE GENOMIC DNA]</scope>
    <source>
        <strain evidence="6">DSM 22951</strain>
    </source>
</reference>
<keyword evidence="1" id="KW-0805">Transcription regulation</keyword>
<dbReference type="EMBL" id="UESZ01000001">
    <property type="protein sequence ID" value="SSA34579.1"/>
    <property type="molecule type" value="Genomic_DNA"/>
</dbReference>
<dbReference type="RefSeq" id="WP_109685275.1">
    <property type="nucleotide sequence ID" value="NZ_QGDN01000001.1"/>
</dbReference>
<evidence type="ECO:0000256" key="2">
    <source>
        <dbReference type="ARBA" id="ARBA00023125"/>
    </source>
</evidence>
<protein>
    <submittedName>
        <fullName evidence="5">AraC-type DNA-binding protein</fullName>
    </submittedName>
</protein>
<gene>
    <name evidence="5" type="ORF">SAMN04489750_1904</name>
</gene>
<dbReference type="Gene3D" id="1.10.10.60">
    <property type="entry name" value="Homeodomain-like"/>
    <property type="match status" value="1"/>
</dbReference>
<feature type="domain" description="HTH araC/xylS-type" evidence="4">
    <location>
        <begin position="193"/>
        <end position="277"/>
    </location>
</feature>
<dbReference type="SUPFAM" id="SSF46689">
    <property type="entry name" value="Homeodomain-like"/>
    <property type="match status" value="1"/>
</dbReference>
<sequence length="286" mass="32088">MGTRTNPTHLAERGVLLDPAGFAQHATLQRWVPQEHAEFVEHYWSVSWDLPAGTKYVASLVPVSAVNLTDEWGGSIRHGAERPGCYVTGVVSRRRFDVTLYGWGHVVGVRYRPGAFSVMTGIDASTLRDKTFRAEKYVDRMDPLEDVAPRNPNAGFRLDSFIGNQIARYVYDLDEAQALLARLAVIDAAEADSVADLADRVGLSERSVERLSNTYIGVGPKWLLMRRRVHRSLERLNTADYESLSDLAHELGWFDYAHFSREFKRIVGQTPRAYAARLAQTAGSHQ</sequence>
<dbReference type="OrthoDB" id="2559672at2"/>
<evidence type="ECO:0000256" key="3">
    <source>
        <dbReference type="ARBA" id="ARBA00023163"/>
    </source>
</evidence>
<dbReference type="Pfam" id="PF20240">
    <property type="entry name" value="DUF6597"/>
    <property type="match status" value="1"/>
</dbReference>
<dbReference type="InterPro" id="IPR009057">
    <property type="entry name" value="Homeodomain-like_sf"/>
</dbReference>
<dbReference type="SMART" id="SM00342">
    <property type="entry name" value="HTH_ARAC"/>
    <property type="match status" value="1"/>
</dbReference>
<evidence type="ECO:0000313" key="5">
    <source>
        <dbReference type="EMBL" id="SSA34579.1"/>
    </source>
</evidence>
<dbReference type="Proteomes" id="UP000250028">
    <property type="component" value="Unassembled WGS sequence"/>
</dbReference>
<dbReference type="PROSITE" id="PS01124">
    <property type="entry name" value="HTH_ARAC_FAMILY_2"/>
    <property type="match status" value="1"/>
</dbReference>
<dbReference type="InterPro" id="IPR050204">
    <property type="entry name" value="AraC_XylS_family_regulators"/>
</dbReference>
<evidence type="ECO:0000313" key="6">
    <source>
        <dbReference type="Proteomes" id="UP000250028"/>
    </source>
</evidence>
<name>A0A2Y8ZWD1_9MICO</name>
<dbReference type="GO" id="GO:0043565">
    <property type="term" value="F:sequence-specific DNA binding"/>
    <property type="evidence" value="ECO:0007669"/>
    <property type="project" value="InterPro"/>
</dbReference>
<dbReference type="InterPro" id="IPR018060">
    <property type="entry name" value="HTH_AraC"/>
</dbReference>
<keyword evidence="3" id="KW-0804">Transcription</keyword>
<dbReference type="GO" id="GO:0003700">
    <property type="term" value="F:DNA-binding transcription factor activity"/>
    <property type="evidence" value="ECO:0007669"/>
    <property type="project" value="InterPro"/>
</dbReference>